<reference evidence="3" key="1">
    <citation type="submission" date="2017-02" db="UniProtKB">
        <authorList>
            <consortium name="WormBaseParasite"/>
        </authorList>
    </citation>
    <scope>IDENTIFICATION</scope>
</reference>
<evidence type="ECO:0000313" key="2">
    <source>
        <dbReference type="Proteomes" id="UP000267027"/>
    </source>
</evidence>
<sequence length="137" mass="15777">MRARRMKYKVIGRAVRKSRHYDTEEGLFSGTWHGRGVGGISVLVSICLPRNVDSFTQLATGMGRLRLKQCGSITASTIFVVYPPTSVYDEDEVEAFYMDLETFHREDHTFFEAIIGPFLRLRRSRRMCEECHIDTHG</sequence>
<evidence type="ECO:0000313" key="1">
    <source>
        <dbReference type="EMBL" id="VDM53914.1"/>
    </source>
</evidence>
<keyword evidence="2" id="KW-1185">Reference proteome</keyword>
<protein>
    <submittedName>
        <fullName evidence="3">Helicase C-terminal domain-containing protein</fullName>
    </submittedName>
</protein>
<proteinExistence type="predicted"/>
<name>A0A0R3PE75_ANGCS</name>
<accession>A0A0R3PE75</accession>
<dbReference type="WBParaSite" id="ACOC_0000232801-mRNA-1">
    <property type="protein sequence ID" value="ACOC_0000232801-mRNA-1"/>
    <property type="gene ID" value="ACOC_0000232801"/>
</dbReference>
<evidence type="ECO:0000313" key="3">
    <source>
        <dbReference type="WBParaSite" id="ACOC_0000232801-mRNA-1"/>
    </source>
</evidence>
<dbReference type="Proteomes" id="UP000267027">
    <property type="component" value="Unassembled WGS sequence"/>
</dbReference>
<organism evidence="3">
    <name type="scientific">Angiostrongylus costaricensis</name>
    <name type="common">Nematode worm</name>
    <dbReference type="NCBI Taxonomy" id="334426"/>
    <lineage>
        <taxon>Eukaryota</taxon>
        <taxon>Metazoa</taxon>
        <taxon>Ecdysozoa</taxon>
        <taxon>Nematoda</taxon>
        <taxon>Chromadorea</taxon>
        <taxon>Rhabditida</taxon>
        <taxon>Rhabditina</taxon>
        <taxon>Rhabditomorpha</taxon>
        <taxon>Strongyloidea</taxon>
        <taxon>Metastrongylidae</taxon>
        <taxon>Angiostrongylus</taxon>
    </lineage>
</organism>
<dbReference type="AlphaFoldDB" id="A0A0R3PE75"/>
<reference evidence="1 2" key="2">
    <citation type="submission" date="2018-11" db="EMBL/GenBank/DDBJ databases">
        <authorList>
            <consortium name="Pathogen Informatics"/>
        </authorList>
    </citation>
    <scope>NUCLEOTIDE SEQUENCE [LARGE SCALE GENOMIC DNA]</scope>
    <source>
        <strain evidence="1 2">Costa Rica</strain>
    </source>
</reference>
<dbReference type="EMBL" id="UYYA01000453">
    <property type="protein sequence ID" value="VDM53914.1"/>
    <property type="molecule type" value="Genomic_DNA"/>
</dbReference>
<gene>
    <name evidence="1" type="ORF">ACOC_LOCUS2329</name>
</gene>